<dbReference type="SUPFAM" id="SSF52540">
    <property type="entry name" value="P-loop containing nucleoside triphosphate hydrolases"/>
    <property type="match status" value="1"/>
</dbReference>
<proteinExistence type="predicted"/>
<sequence>MVSFENALDTAKSRIARWNDFAGLDEVNLVRDAKGMISVYLVPQNHYTVAENSVDVLKNDLTIDMGGFFSDTIFVKGAEDWTKDLFDKIYELRVEDQNPPSGANVSVKWYVVERGIAKKAWIQCCQKEEAAWPYRDTQPEALEVLPKIVTFFSYKGGMGRTTALTAVALELLRRKKNVLMIDTDLEAPGLSTFFFPVDDTGYIRKGTVDYLQEKGMNPNTPVNMSDYIIPLTSPAYMESDMGNLYLVSGGKLNDEFLLKLARIDSQELVGENLKKNLVQLLKDCCEALKNSGGIDYILIDSRAGFHDMAGVVTAQIPHGVVLFGKDSFQSWFGIQQAVRTIAASQADKPFAIMVDSACGVNGIVSEEEKERFRKKSYEVFCSDYYDNDMQPGIRASREAHDPVFVRYTPALSGDIPLYDENRVEDLKTQLSDRPYREIAERIMERFGETQEGDAENSGQDSFA</sequence>
<comment type="caution">
    <text evidence="1">The sequence shown here is derived from an EMBL/GenBank/DDBJ whole genome shotgun (WGS) entry which is preliminary data.</text>
</comment>
<reference evidence="1 2" key="1">
    <citation type="submission" date="2024-03" db="EMBL/GenBank/DDBJ databases">
        <title>Human intestinal bacterial collection.</title>
        <authorList>
            <person name="Pauvert C."/>
            <person name="Hitch T.C.A."/>
            <person name="Clavel T."/>
        </authorList>
    </citation>
    <scope>NUCLEOTIDE SEQUENCE [LARGE SCALE GENOMIC DNA]</scope>
    <source>
        <strain evidence="1 2">CLA-AP-H27</strain>
    </source>
</reference>
<gene>
    <name evidence="1" type="ORF">WMO41_07795</name>
</gene>
<keyword evidence="2" id="KW-1185">Reference proteome</keyword>
<dbReference type="PANTHER" id="PTHR13696">
    <property type="entry name" value="P-LOOP CONTAINING NUCLEOSIDE TRIPHOSPHATE HYDROLASE"/>
    <property type="match status" value="1"/>
</dbReference>
<dbReference type="EMBL" id="JBBMFJ010000013">
    <property type="protein sequence ID" value="MEQ2563066.1"/>
    <property type="molecule type" value="Genomic_DNA"/>
</dbReference>
<protein>
    <submittedName>
        <fullName evidence="1">ParA family protein</fullName>
    </submittedName>
</protein>
<dbReference type="Proteomes" id="UP001437460">
    <property type="component" value="Unassembled WGS sequence"/>
</dbReference>
<dbReference type="Gene3D" id="3.40.50.300">
    <property type="entry name" value="P-loop containing nucleotide triphosphate hydrolases"/>
    <property type="match status" value="1"/>
</dbReference>
<dbReference type="InterPro" id="IPR027417">
    <property type="entry name" value="P-loop_NTPase"/>
</dbReference>
<name>A0ABV1HL67_9FIRM</name>
<dbReference type="NCBIfam" id="NF047398">
    <property type="entry name" value="AAA_KGGVGR"/>
    <property type="match status" value="1"/>
</dbReference>
<dbReference type="RefSeq" id="WP_349229274.1">
    <property type="nucleotide sequence ID" value="NZ_JBBMFJ010000013.1"/>
</dbReference>
<organism evidence="1 2">
    <name type="scientific">Ventrimonas faecis</name>
    <dbReference type="NCBI Taxonomy" id="3133170"/>
    <lineage>
        <taxon>Bacteria</taxon>
        <taxon>Bacillati</taxon>
        <taxon>Bacillota</taxon>
        <taxon>Clostridia</taxon>
        <taxon>Lachnospirales</taxon>
        <taxon>Lachnospiraceae</taxon>
        <taxon>Ventrimonas</taxon>
    </lineage>
</organism>
<evidence type="ECO:0000313" key="2">
    <source>
        <dbReference type="Proteomes" id="UP001437460"/>
    </source>
</evidence>
<dbReference type="InterPro" id="IPR050678">
    <property type="entry name" value="DNA_Partitioning_ATPase"/>
</dbReference>
<accession>A0ABV1HL67</accession>
<dbReference type="PANTHER" id="PTHR13696:SF52">
    <property type="entry name" value="PARA FAMILY PROTEIN CT_582"/>
    <property type="match status" value="1"/>
</dbReference>
<evidence type="ECO:0000313" key="1">
    <source>
        <dbReference type="EMBL" id="MEQ2563066.1"/>
    </source>
</evidence>